<proteinExistence type="predicted"/>
<dbReference type="PANTHER" id="PTHR36166">
    <property type="entry name" value="CHROMOSOME 9, WHOLE GENOME SHOTGUN SEQUENCE"/>
    <property type="match status" value="1"/>
</dbReference>
<dbReference type="Proteomes" id="UP001500902">
    <property type="component" value="Unassembled WGS sequence"/>
</dbReference>
<reference evidence="2" key="1">
    <citation type="journal article" date="2019" name="Int. J. Syst. Evol. Microbiol.">
        <title>The Global Catalogue of Microorganisms (GCM) 10K type strain sequencing project: providing services to taxonomists for standard genome sequencing and annotation.</title>
        <authorList>
            <consortium name="The Broad Institute Genomics Platform"/>
            <consortium name="The Broad Institute Genome Sequencing Center for Infectious Disease"/>
            <person name="Wu L."/>
            <person name="Ma J."/>
        </authorList>
    </citation>
    <scope>NUCLEOTIDE SEQUENCE [LARGE SCALE GENOMIC DNA]</scope>
    <source>
        <strain evidence="2">JCM 16904</strain>
    </source>
</reference>
<organism evidence="1 2">
    <name type="scientific">Nonomuraea antimicrobica</name>
    <dbReference type="NCBI Taxonomy" id="561173"/>
    <lineage>
        <taxon>Bacteria</taxon>
        <taxon>Bacillati</taxon>
        <taxon>Actinomycetota</taxon>
        <taxon>Actinomycetes</taxon>
        <taxon>Streptosporangiales</taxon>
        <taxon>Streptosporangiaceae</taxon>
        <taxon>Nonomuraea</taxon>
    </lineage>
</organism>
<dbReference type="EMBL" id="BAAAZP010000179">
    <property type="protein sequence ID" value="GAA3704358.1"/>
    <property type="molecule type" value="Genomic_DNA"/>
</dbReference>
<keyword evidence="2" id="KW-1185">Reference proteome</keyword>
<accession>A0ABP7DGQ4</accession>
<dbReference type="PANTHER" id="PTHR36166:SF1">
    <property type="entry name" value="SRPBCC DOMAIN-CONTAINING PROTEIN"/>
    <property type="match status" value="1"/>
</dbReference>
<dbReference type="CDD" id="cd07822">
    <property type="entry name" value="SRPBCC_4"/>
    <property type="match status" value="1"/>
</dbReference>
<sequence>MTRIETEIAIPGARERVWEVLTDFAAYPQWSPTILRISGDLDVGSRLAVRILGPGGRAVTFRPKLVALEPGRLLRWDAVLLHPSVLSGLHQFWLDDDGTVGTRLVHSDTYSGVLTAPLRRLLAANEPLMRRQNMAIRGRTLNG</sequence>
<dbReference type="Gene3D" id="3.30.530.20">
    <property type="match status" value="1"/>
</dbReference>
<gene>
    <name evidence="1" type="ORF">GCM10022224_082410</name>
</gene>
<dbReference type="InterPro" id="IPR019587">
    <property type="entry name" value="Polyketide_cyclase/dehydratase"/>
</dbReference>
<evidence type="ECO:0008006" key="3">
    <source>
        <dbReference type="Google" id="ProtNLM"/>
    </source>
</evidence>
<dbReference type="InterPro" id="IPR023393">
    <property type="entry name" value="START-like_dom_sf"/>
</dbReference>
<evidence type="ECO:0000313" key="2">
    <source>
        <dbReference type="Proteomes" id="UP001500902"/>
    </source>
</evidence>
<protein>
    <recommendedName>
        <fullName evidence="3">Polyketide cyclase / dehydrase and lipid transport</fullName>
    </recommendedName>
</protein>
<dbReference type="SUPFAM" id="SSF55961">
    <property type="entry name" value="Bet v1-like"/>
    <property type="match status" value="1"/>
</dbReference>
<comment type="caution">
    <text evidence="1">The sequence shown here is derived from an EMBL/GenBank/DDBJ whole genome shotgun (WGS) entry which is preliminary data.</text>
</comment>
<dbReference type="RefSeq" id="WP_344891383.1">
    <property type="nucleotide sequence ID" value="NZ_BAAAZP010000179.1"/>
</dbReference>
<name>A0ABP7DGQ4_9ACTN</name>
<dbReference type="Pfam" id="PF10604">
    <property type="entry name" value="Polyketide_cyc2"/>
    <property type="match status" value="1"/>
</dbReference>
<evidence type="ECO:0000313" key="1">
    <source>
        <dbReference type="EMBL" id="GAA3704358.1"/>
    </source>
</evidence>